<dbReference type="EMBL" id="CAEFZW010000007">
    <property type="protein sequence ID" value="CAB4255883.1"/>
    <property type="molecule type" value="Genomic_DNA"/>
</dbReference>
<feature type="transmembrane region" description="Helical" evidence="6">
    <location>
        <begin position="214"/>
        <end position="230"/>
    </location>
</feature>
<comment type="caution">
    <text evidence="8">The sequence shown here is derived from an EMBL/GenBank/DDBJ whole genome shotgun (WGS) entry which is preliminary data.</text>
</comment>
<feature type="transmembrane region" description="Helical" evidence="6">
    <location>
        <begin position="111"/>
        <end position="129"/>
    </location>
</feature>
<dbReference type="Gene3D" id="1.20.144.10">
    <property type="entry name" value="Phosphatidic acid phosphatase type 2/haloperoxidase"/>
    <property type="match status" value="1"/>
</dbReference>
<evidence type="ECO:0000256" key="6">
    <source>
        <dbReference type="SAM" id="Phobius"/>
    </source>
</evidence>
<dbReference type="InterPro" id="IPR036938">
    <property type="entry name" value="PAP2/HPO_sf"/>
</dbReference>
<evidence type="ECO:0000313" key="9">
    <source>
        <dbReference type="Proteomes" id="UP000644660"/>
    </source>
</evidence>
<evidence type="ECO:0000256" key="3">
    <source>
        <dbReference type="ARBA" id="ARBA00022692"/>
    </source>
</evidence>
<evidence type="ECO:0000256" key="4">
    <source>
        <dbReference type="ARBA" id="ARBA00022989"/>
    </source>
</evidence>
<dbReference type="OrthoDB" id="10030083at2759"/>
<dbReference type="Proteomes" id="UP000644660">
    <property type="component" value="Unassembled WGS sequence"/>
</dbReference>
<feature type="transmembrane region" description="Helical" evidence="6">
    <location>
        <begin position="236"/>
        <end position="258"/>
    </location>
</feature>
<sequence length="274" mass="31673">MQIAPLISYARAYYFQYTVILLCSIFFIYSEFKLVPRWKTIKFRLDDPRIGKKFKNDELVSDVECVLMAVLIGLIIASWYCLMKSHRQSIRKLAGPWLNNRPDWLSKEHHLFHVSIICLALILSINGTLTNSFKLIIGNTRPDFLDRCQPDLTQIQEGDPSAYYTAQICTQKDTRLLYDGLKSTPSGHSSFIMSGLGFIYFWQCKFILGNPLRNIWCLFLIAIVMISRIVDHKHHWYDVISGGFLGVSIVIACWRWMFIQKRIPSSILPAPVSI</sequence>
<reference evidence="8 9" key="1">
    <citation type="submission" date="2020-05" db="EMBL/GenBank/DDBJ databases">
        <authorList>
            <person name="Casaregola S."/>
            <person name="Devillers H."/>
            <person name="Grondin C."/>
        </authorList>
    </citation>
    <scope>NUCLEOTIDE SEQUENCE [LARGE SCALE GENOMIC DNA]</scope>
    <source>
        <strain evidence="8 9">CLIB 1767</strain>
    </source>
</reference>
<protein>
    <submittedName>
        <fullName evidence="8">Similar to Saccharomyces cerevisiae YDR503C LPP1 Lipid phosphate phosphatase</fullName>
    </submittedName>
</protein>
<dbReference type="CDD" id="cd03390">
    <property type="entry name" value="PAP2_containing_1_like"/>
    <property type="match status" value="1"/>
</dbReference>
<feature type="domain" description="Phosphatidic acid phosphatase type 2/haloperoxidase" evidence="7">
    <location>
        <begin position="116"/>
        <end position="254"/>
    </location>
</feature>
<evidence type="ECO:0000256" key="1">
    <source>
        <dbReference type="ARBA" id="ARBA00004141"/>
    </source>
</evidence>
<feature type="transmembrane region" description="Helical" evidence="6">
    <location>
        <begin position="66"/>
        <end position="83"/>
    </location>
</feature>
<evidence type="ECO:0000259" key="7">
    <source>
        <dbReference type="SMART" id="SM00014"/>
    </source>
</evidence>
<keyword evidence="5 6" id="KW-0472">Membrane</keyword>
<dbReference type="InterPro" id="IPR043216">
    <property type="entry name" value="PAP-like"/>
</dbReference>
<organism evidence="8 9">
    <name type="scientific">Maudiozyma barnettii</name>
    <dbReference type="NCBI Taxonomy" id="61262"/>
    <lineage>
        <taxon>Eukaryota</taxon>
        <taxon>Fungi</taxon>
        <taxon>Dikarya</taxon>
        <taxon>Ascomycota</taxon>
        <taxon>Saccharomycotina</taxon>
        <taxon>Saccharomycetes</taxon>
        <taxon>Saccharomycetales</taxon>
        <taxon>Saccharomycetaceae</taxon>
        <taxon>Maudiozyma</taxon>
    </lineage>
</organism>
<feature type="transmembrane region" description="Helical" evidence="6">
    <location>
        <begin position="185"/>
        <end position="202"/>
    </location>
</feature>
<keyword evidence="4 6" id="KW-1133">Transmembrane helix</keyword>
<dbReference type="SUPFAM" id="SSF48317">
    <property type="entry name" value="Acid phosphatase/Vanadium-dependent haloperoxidase"/>
    <property type="match status" value="1"/>
</dbReference>
<comment type="similarity">
    <text evidence="2">Belongs to the PA-phosphatase related phosphoesterase family.</text>
</comment>
<keyword evidence="3 6" id="KW-0812">Transmembrane</keyword>
<accession>A0A8H2VIB9</accession>
<dbReference type="GO" id="GO:0006644">
    <property type="term" value="P:phospholipid metabolic process"/>
    <property type="evidence" value="ECO:0007669"/>
    <property type="project" value="InterPro"/>
</dbReference>
<feature type="transmembrane region" description="Helical" evidence="6">
    <location>
        <begin position="12"/>
        <end position="29"/>
    </location>
</feature>
<dbReference type="GeneID" id="64858946"/>
<dbReference type="InterPro" id="IPR000326">
    <property type="entry name" value="PAP2/HPO"/>
</dbReference>
<name>A0A8H2VIB9_9SACH</name>
<dbReference type="Pfam" id="PF01569">
    <property type="entry name" value="PAP2"/>
    <property type="match status" value="1"/>
</dbReference>
<gene>
    <name evidence="8" type="ORF">KABA2_07S06644</name>
</gene>
<dbReference type="GO" id="GO:0008195">
    <property type="term" value="F:phosphatidate phosphatase activity"/>
    <property type="evidence" value="ECO:0007669"/>
    <property type="project" value="TreeGrafter"/>
</dbReference>
<dbReference type="SMART" id="SM00014">
    <property type="entry name" value="acidPPc"/>
    <property type="match status" value="1"/>
</dbReference>
<dbReference type="GO" id="GO:0046839">
    <property type="term" value="P:phospholipid dephosphorylation"/>
    <property type="evidence" value="ECO:0007669"/>
    <property type="project" value="TreeGrafter"/>
</dbReference>
<proteinExistence type="inferred from homology"/>
<evidence type="ECO:0000313" key="8">
    <source>
        <dbReference type="EMBL" id="CAB4255883.1"/>
    </source>
</evidence>
<evidence type="ECO:0000256" key="2">
    <source>
        <dbReference type="ARBA" id="ARBA00008816"/>
    </source>
</evidence>
<comment type="subcellular location">
    <subcellularLocation>
        <location evidence="1">Membrane</location>
        <topology evidence="1">Multi-pass membrane protein</topology>
    </subcellularLocation>
</comment>
<dbReference type="GO" id="GO:0016020">
    <property type="term" value="C:membrane"/>
    <property type="evidence" value="ECO:0007669"/>
    <property type="project" value="UniProtKB-SubCell"/>
</dbReference>
<dbReference type="PANTHER" id="PTHR10165">
    <property type="entry name" value="LIPID PHOSPHATE PHOSPHATASE"/>
    <property type="match status" value="1"/>
</dbReference>
<dbReference type="AlphaFoldDB" id="A0A8H2VIB9"/>
<dbReference type="RefSeq" id="XP_041407727.1">
    <property type="nucleotide sequence ID" value="XM_041551793.1"/>
</dbReference>
<dbReference type="PANTHER" id="PTHR10165:SF155">
    <property type="entry name" value="LIPID PHOSPHATE PHOSPHATASE 1"/>
    <property type="match status" value="1"/>
</dbReference>
<evidence type="ECO:0000256" key="5">
    <source>
        <dbReference type="ARBA" id="ARBA00023136"/>
    </source>
</evidence>
<keyword evidence="9" id="KW-1185">Reference proteome</keyword>